<evidence type="ECO:0000313" key="1">
    <source>
        <dbReference type="EMBL" id="MED6256344.1"/>
    </source>
</evidence>
<gene>
    <name evidence="1" type="ORF">ATANTOWER_024213</name>
</gene>
<organism evidence="1 2">
    <name type="scientific">Ataeniobius toweri</name>
    <dbReference type="NCBI Taxonomy" id="208326"/>
    <lineage>
        <taxon>Eukaryota</taxon>
        <taxon>Metazoa</taxon>
        <taxon>Chordata</taxon>
        <taxon>Craniata</taxon>
        <taxon>Vertebrata</taxon>
        <taxon>Euteleostomi</taxon>
        <taxon>Actinopterygii</taxon>
        <taxon>Neopterygii</taxon>
        <taxon>Teleostei</taxon>
        <taxon>Neoteleostei</taxon>
        <taxon>Acanthomorphata</taxon>
        <taxon>Ovalentaria</taxon>
        <taxon>Atherinomorphae</taxon>
        <taxon>Cyprinodontiformes</taxon>
        <taxon>Goodeidae</taxon>
        <taxon>Ataeniobius</taxon>
    </lineage>
</organism>
<evidence type="ECO:0000313" key="2">
    <source>
        <dbReference type="Proteomes" id="UP001345963"/>
    </source>
</evidence>
<proteinExistence type="predicted"/>
<keyword evidence="2" id="KW-1185">Reference proteome</keyword>
<sequence length="108" mass="12104">MKNVKIINLSLLLCPNPNLVWTMLRSCPGDAKFEESSVNKGLASSYPPEQWLGGPFCLLTTLHVTTVMRLLLSSFQTGKNSYTRLRRDRVTAGNSLQHTLLLQASERK</sequence>
<accession>A0ABU7C422</accession>
<name>A0ABU7C422_9TELE</name>
<comment type="caution">
    <text evidence="1">The sequence shown here is derived from an EMBL/GenBank/DDBJ whole genome shotgun (WGS) entry which is preliminary data.</text>
</comment>
<protein>
    <submittedName>
        <fullName evidence="1">Uncharacterized protein</fullName>
    </submittedName>
</protein>
<dbReference type="Proteomes" id="UP001345963">
    <property type="component" value="Unassembled WGS sequence"/>
</dbReference>
<dbReference type="EMBL" id="JAHUTI010074306">
    <property type="protein sequence ID" value="MED6256344.1"/>
    <property type="molecule type" value="Genomic_DNA"/>
</dbReference>
<reference evidence="1 2" key="1">
    <citation type="submission" date="2021-07" db="EMBL/GenBank/DDBJ databases">
        <authorList>
            <person name="Palmer J.M."/>
        </authorList>
    </citation>
    <scope>NUCLEOTIDE SEQUENCE [LARGE SCALE GENOMIC DNA]</scope>
    <source>
        <strain evidence="1 2">AT_MEX2019</strain>
        <tissue evidence="1">Muscle</tissue>
    </source>
</reference>